<dbReference type="STRING" id="33903.AQJ43_06170"/>
<sequence>MMTSHYHSLGEQSARPSQGKLVVMPLKTYGVLIARAVDVRREGSTDTPHYQVHLTDDQGTHYRASVNVKSQERPSELLYLVDEDFRHPITARLEGLVSGWSKLPSGPGGPNLDFVRGNLFDPSKMRTLPPEVEGPDNDLADILDHYVRRAVEDPAARMYVFGERWGPEAELRDKVFDFLPGNGVHDIHMNQGNSRRFEGDDGVWQDGGLLIHFPAQSRWVGVFLAFQSQKWHTDDATGHALDVAGPRPEPGLQPVRLVAALVNPPGPAPETESVTLINASPAPVDLTGWRLVDRLGHGGPVPPGPLAAGATLSAPLSDGAQLGNHGGEITLLDADGLKVHGVSYTAEQAAHEGWTVVF</sequence>
<organism evidence="2 3">
    <name type="scientific">Streptomyces avermitilis</name>
    <dbReference type="NCBI Taxonomy" id="33903"/>
    <lineage>
        <taxon>Bacteria</taxon>
        <taxon>Bacillati</taxon>
        <taxon>Actinomycetota</taxon>
        <taxon>Actinomycetes</taxon>
        <taxon>Kitasatosporales</taxon>
        <taxon>Streptomycetaceae</taxon>
        <taxon>Streptomyces</taxon>
    </lineage>
</organism>
<dbReference type="InterPro" id="IPR019268">
    <property type="entry name" value="DUF2278"/>
</dbReference>
<gene>
    <name evidence="2" type="ORF">SAV31267_075420</name>
</gene>
<accession>A0A4D4N4A6</accession>
<dbReference type="InterPro" id="IPR036415">
    <property type="entry name" value="Lamin_tail_dom_sf"/>
</dbReference>
<proteinExistence type="predicted"/>
<name>A0A4D4N4A6_STRAX</name>
<dbReference type="Pfam" id="PF10042">
    <property type="entry name" value="DUF2278"/>
    <property type="match status" value="1"/>
</dbReference>
<dbReference type="EMBL" id="BJHY01000001">
    <property type="protein sequence ID" value="GDY78057.1"/>
    <property type="molecule type" value="Genomic_DNA"/>
</dbReference>
<feature type="domain" description="LTD" evidence="1">
    <location>
        <begin position="246"/>
        <end position="346"/>
    </location>
</feature>
<protein>
    <recommendedName>
        <fullName evidence="1">LTD domain-containing protein</fullName>
    </recommendedName>
</protein>
<evidence type="ECO:0000259" key="1">
    <source>
        <dbReference type="PROSITE" id="PS51841"/>
    </source>
</evidence>
<comment type="caution">
    <text evidence="2">The sequence shown here is derived from an EMBL/GenBank/DDBJ whole genome shotgun (WGS) entry which is preliminary data.</text>
</comment>
<dbReference type="Proteomes" id="UP000299211">
    <property type="component" value="Unassembled WGS sequence"/>
</dbReference>
<dbReference type="PROSITE" id="PS51841">
    <property type="entry name" value="LTD"/>
    <property type="match status" value="1"/>
</dbReference>
<dbReference type="InterPro" id="IPR001322">
    <property type="entry name" value="Lamin_tail_dom"/>
</dbReference>
<evidence type="ECO:0000313" key="2">
    <source>
        <dbReference type="EMBL" id="GDY78057.1"/>
    </source>
</evidence>
<evidence type="ECO:0000313" key="3">
    <source>
        <dbReference type="Proteomes" id="UP000299211"/>
    </source>
</evidence>
<reference evidence="2 3" key="1">
    <citation type="submission" date="2019-04" db="EMBL/GenBank/DDBJ databases">
        <title>Draft genome sequences of Streptomyces avermitilis ATCC 31267.</title>
        <authorList>
            <person name="Komaki H."/>
            <person name="Tamura T."/>
            <person name="Hosoyama A."/>
        </authorList>
    </citation>
    <scope>NUCLEOTIDE SEQUENCE [LARGE SCALE GENOMIC DNA]</scope>
    <source>
        <strain evidence="2 3">ATCC 31267</strain>
    </source>
</reference>
<dbReference type="AlphaFoldDB" id="A0A4D4N4A6"/>
<dbReference type="SUPFAM" id="SSF74853">
    <property type="entry name" value="Lamin A/C globular tail domain"/>
    <property type="match status" value="1"/>
</dbReference>